<dbReference type="RefSeq" id="WP_005817047.1">
    <property type="nucleotide sequence ID" value="NZ_JH414491.1"/>
</dbReference>
<dbReference type="Proteomes" id="UP000004416">
    <property type="component" value="Unassembled WGS sequence"/>
</dbReference>
<feature type="domain" description="MobA-like NTP transferase" evidence="2">
    <location>
        <begin position="6"/>
        <end position="111"/>
    </location>
</feature>
<evidence type="ECO:0000259" key="1">
    <source>
        <dbReference type="Pfam" id="PF01636"/>
    </source>
</evidence>
<dbReference type="Gene3D" id="3.90.1200.10">
    <property type="match status" value="1"/>
</dbReference>
<dbReference type="EMBL" id="AFZX01000137">
    <property type="protein sequence ID" value="EHL04233.1"/>
    <property type="molecule type" value="Genomic_DNA"/>
</dbReference>
<feature type="domain" description="Aminoglycoside phosphotransferase" evidence="1">
    <location>
        <begin position="232"/>
        <end position="410"/>
    </location>
</feature>
<dbReference type="Pfam" id="PF12804">
    <property type="entry name" value="NTP_transf_3"/>
    <property type="match status" value="1"/>
</dbReference>
<evidence type="ECO:0000313" key="3">
    <source>
        <dbReference type="EMBL" id="EHL04233.1"/>
    </source>
</evidence>
<evidence type="ECO:0000313" key="4">
    <source>
        <dbReference type="Proteomes" id="UP000004416"/>
    </source>
</evidence>
<sequence length="502" mass="58235">MFDYIIVQAGGKGTRMKHLTANKPKALVPIDNLPMLFHLFRKYPDKRFIIIGDYKCDVLKKYLSVFAKVQYIVVDACGKSGTCAGLKHALQYVPDHSAFMLMWCDLVLPEAFTIPEKRANYIGISKGFSCRWSYKNGIFSETPSDENGVAGMFIFTDQRALDAVPEEGEFVRWLQSQSKRFETIGLYKTREFGLLEVYEKQAPIRCRPFNRITEMSGKLLKEGIDAQGQMLAQREKNWYKLAQKLGITAIPQVYSFEPFVMEKIDGKNIFEYQLAKEQRLQILHKLVKMLRDVHDADKTGIPVDYFSIRDAYVTKTFTRLNKIRDLVPFGGNEFICVNGRRCHNIFFFKDILSERFAQYRTRDFRFIHGDCTFSNLMLREGSEPVMIDPRGYFGFTENYGDTAYDWAKLYYSIAGNYDQFNLKRFSLAILEDGVELQIASNGWEDMRDEFFGLLKGEVDERDILLIHAVIWLSLTTYAWEDYDSICAAFYSGLYYLEEALWG</sequence>
<protein>
    <recommendedName>
        <fullName evidence="5">Nucleoside-diphosphate-sugar pyrophosphorylase</fullName>
    </recommendedName>
</protein>
<organism evidence="3 4">
    <name type="scientific">Desulfitobacterium hafniense DP7</name>
    <dbReference type="NCBI Taxonomy" id="537010"/>
    <lineage>
        <taxon>Bacteria</taxon>
        <taxon>Bacillati</taxon>
        <taxon>Bacillota</taxon>
        <taxon>Clostridia</taxon>
        <taxon>Eubacteriales</taxon>
        <taxon>Desulfitobacteriaceae</taxon>
        <taxon>Desulfitobacterium</taxon>
    </lineage>
</organism>
<comment type="caution">
    <text evidence="3">The sequence shown here is derived from an EMBL/GenBank/DDBJ whole genome shotgun (WGS) entry which is preliminary data.</text>
</comment>
<evidence type="ECO:0000259" key="2">
    <source>
        <dbReference type="Pfam" id="PF12804"/>
    </source>
</evidence>
<name>G9XVX0_DESHA</name>
<dbReference type="SUPFAM" id="SSF56112">
    <property type="entry name" value="Protein kinase-like (PK-like)"/>
    <property type="match status" value="1"/>
</dbReference>
<reference evidence="3 4" key="1">
    <citation type="submission" date="2011-08" db="EMBL/GenBank/DDBJ databases">
        <authorList>
            <person name="Weinstock G."/>
            <person name="Sodergren E."/>
            <person name="Clifton S."/>
            <person name="Fulton L."/>
            <person name="Fulton B."/>
            <person name="Courtney L."/>
            <person name="Fronick C."/>
            <person name="Harrison M."/>
            <person name="Strong C."/>
            <person name="Farmer C."/>
            <person name="Delahaunty K."/>
            <person name="Markovic C."/>
            <person name="Hall O."/>
            <person name="Minx P."/>
            <person name="Tomlinson C."/>
            <person name="Mitreva M."/>
            <person name="Hou S."/>
            <person name="Chen J."/>
            <person name="Wollam A."/>
            <person name="Pepin K.H."/>
            <person name="Johnson M."/>
            <person name="Bhonagiri V."/>
            <person name="Zhang X."/>
            <person name="Suruliraj S."/>
            <person name="Warren W."/>
            <person name="Chinwalla A."/>
            <person name="Mardis E.R."/>
            <person name="Wilson R.K."/>
        </authorList>
    </citation>
    <scope>NUCLEOTIDE SEQUENCE [LARGE SCALE GENOMIC DNA]</scope>
    <source>
        <strain evidence="3 4">DP7</strain>
    </source>
</reference>
<dbReference type="InterPro" id="IPR002575">
    <property type="entry name" value="Aminoglycoside_PTrfase"/>
</dbReference>
<gene>
    <name evidence="3" type="ORF">HMPREF0322_05153</name>
</gene>
<evidence type="ECO:0008006" key="5">
    <source>
        <dbReference type="Google" id="ProtNLM"/>
    </source>
</evidence>
<proteinExistence type="predicted"/>
<dbReference type="SUPFAM" id="SSF53448">
    <property type="entry name" value="Nucleotide-diphospho-sugar transferases"/>
    <property type="match status" value="1"/>
</dbReference>
<dbReference type="InterPro" id="IPR029044">
    <property type="entry name" value="Nucleotide-diphossugar_trans"/>
</dbReference>
<dbReference type="Gene3D" id="3.90.550.10">
    <property type="entry name" value="Spore Coat Polysaccharide Biosynthesis Protein SpsA, Chain A"/>
    <property type="match status" value="1"/>
</dbReference>
<dbReference type="GO" id="GO:0016779">
    <property type="term" value="F:nucleotidyltransferase activity"/>
    <property type="evidence" value="ECO:0007669"/>
    <property type="project" value="UniProtKB-ARBA"/>
</dbReference>
<dbReference type="PATRIC" id="fig|537010.4.peg.4797"/>
<dbReference type="Pfam" id="PF01636">
    <property type="entry name" value="APH"/>
    <property type="match status" value="1"/>
</dbReference>
<accession>G9XVX0</accession>
<dbReference type="InterPro" id="IPR025877">
    <property type="entry name" value="MobA-like_NTP_Trfase"/>
</dbReference>
<dbReference type="HOGENOM" id="CLU_028807_0_0_9"/>
<dbReference type="InterPro" id="IPR011009">
    <property type="entry name" value="Kinase-like_dom_sf"/>
</dbReference>
<dbReference type="AlphaFoldDB" id="G9XVX0"/>